<protein>
    <recommendedName>
        <fullName evidence="6">RanBP2-type domain-containing protein</fullName>
    </recommendedName>
</protein>
<evidence type="ECO:0000256" key="4">
    <source>
        <dbReference type="PROSITE-ProRule" id="PRU00322"/>
    </source>
</evidence>
<comment type="caution">
    <text evidence="7">The sequence shown here is derived from an EMBL/GenBank/DDBJ whole genome shotgun (WGS) entry which is preliminary data.</text>
</comment>
<proteinExistence type="predicted"/>
<organism evidence="7 8">
    <name type="scientific">Ficus carica</name>
    <name type="common">Common fig</name>
    <dbReference type="NCBI Taxonomy" id="3494"/>
    <lineage>
        <taxon>Eukaryota</taxon>
        <taxon>Viridiplantae</taxon>
        <taxon>Streptophyta</taxon>
        <taxon>Embryophyta</taxon>
        <taxon>Tracheophyta</taxon>
        <taxon>Spermatophyta</taxon>
        <taxon>Magnoliopsida</taxon>
        <taxon>eudicotyledons</taxon>
        <taxon>Gunneridae</taxon>
        <taxon>Pentapetalae</taxon>
        <taxon>rosids</taxon>
        <taxon>fabids</taxon>
        <taxon>Rosales</taxon>
        <taxon>Moraceae</taxon>
        <taxon>Ficeae</taxon>
        <taxon>Ficus</taxon>
    </lineage>
</organism>
<dbReference type="EMBL" id="BTGU01000017">
    <property type="protein sequence ID" value="GMN43858.1"/>
    <property type="molecule type" value="Genomic_DNA"/>
</dbReference>
<feature type="region of interest" description="Disordered" evidence="5">
    <location>
        <begin position="92"/>
        <end position="122"/>
    </location>
</feature>
<dbReference type="SUPFAM" id="SSF90209">
    <property type="entry name" value="Ran binding protein zinc finger-like"/>
    <property type="match status" value="1"/>
</dbReference>
<dbReference type="FunFam" id="4.10.1060.10:FF:000014">
    <property type="entry name" value="Putative zinc finger, RanBP2-type"/>
    <property type="match status" value="1"/>
</dbReference>
<dbReference type="GO" id="GO:0003729">
    <property type="term" value="F:mRNA binding"/>
    <property type="evidence" value="ECO:0007669"/>
    <property type="project" value="TreeGrafter"/>
</dbReference>
<evidence type="ECO:0000256" key="2">
    <source>
        <dbReference type="ARBA" id="ARBA00022771"/>
    </source>
</evidence>
<feature type="compositionally biased region" description="Basic and acidic residues" evidence="5">
    <location>
        <begin position="522"/>
        <end position="533"/>
    </location>
</feature>
<dbReference type="Pfam" id="PF00641">
    <property type="entry name" value="Zn_ribbon_RanBP"/>
    <property type="match status" value="2"/>
</dbReference>
<dbReference type="InterPro" id="IPR036443">
    <property type="entry name" value="Znf_RanBP2_sf"/>
</dbReference>
<dbReference type="InterPro" id="IPR001876">
    <property type="entry name" value="Znf_RanBP2"/>
</dbReference>
<evidence type="ECO:0000259" key="6">
    <source>
        <dbReference type="PROSITE" id="PS50199"/>
    </source>
</evidence>
<feature type="compositionally biased region" description="Polar residues" evidence="5">
    <location>
        <begin position="597"/>
        <end position="608"/>
    </location>
</feature>
<dbReference type="GO" id="GO:0008270">
    <property type="term" value="F:zinc ion binding"/>
    <property type="evidence" value="ECO:0007669"/>
    <property type="project" value="UniProtKB-KW"/>
</dbReference>
<feature type="compositionally biased region" description="Acidic residues" evidence="5">
    <location>
        <begin position="578"/>
        <end position="590"/>
    </location>
</feature>
<feature type="compositionally biased region" description="Polar residues" evidence="5">
    <location>
        <begin position="564"/>
        <end position="577"/>
    </location>
</feature>
<feature type="compositionally biased region" description="Acidic residues" evidence="5">
    <location>
        <begin position="548"/>
        <end position="560"/>
    </location>
</feature>
<feature type="compositionally biased region" description="Pro residues" evidence="5">
    <location>
        <begin position="353"/>
        <end position="371"/>
    </location>
</feature>
<feature type="compositionally biased region" description="Low complexity" evidence="5">
    <location>
        <begin position="101"/>
        <end position="113"/>
    </location>
</feature>
<dbReference type="Gene3D" id="4.10.1060.10">
    <property type="entry name" value="Zinc finger, RanBP2-type"/>
    <property type="match status" value="2"/>
</dbReference>
<feature type="compositionally biased region" description="Basic and acidic residues" evidence="5">
    <location>
        <begin position="833"/>
        <end position="846"/>
    </location>
</feature>
<feature type="region of interest" description="Disordered" evidence="5">
    <location>
        <begin position="497"/>
        <end position="882"/>
    </location>
</feature>
<dbReference type="SMART" id="SM00547">
    <property type="entry name" value="ZnF_RBZ"/>
    <property type="match status" value="2"/>
</dbReference>
<dbReference type="PANTHER" id="PTHR23111:SF29">
    <property type="entry name" value="OS07G0404300 PROTEIN"/>
    <property type="match status" value="1"/>
</dbReference>
<evidence type="ECO:0000256" key="5">
    <source>
        <dbReference type="SAM" id="MobiDB-lite"/>
    </source>
</evidence>
<dbReference type="GO" id="GO:0005737">
    <property type="term" value="C:cytoplasm"/>
    <property type="evidence" value="ECO:0007669"/>
    <property type="project" value="TreeGrafter"/>
</dbReference>
<reference evidence="7" key="1">
    <citation type="submission" date="2023-07" db="EMBL/GenBank/DDBJ databases">
        <title>draft genome sequence of fig (Ficus carica).</title>
        <authorList>
            <person name="Takahashi T."/>
            <person name="Nishimura K."/>
        </authorList>
    </citation>
    <scope>NUCLEOTIDE SEQUENCE</scope>
</reference>
<feature type="compositionally biased region" description="Basic and acidic residues" evidence="5">
    <location>
        <begin position="719"/>
        <end position="744"/>
    </location>
</feature>
<keyword evidence="3" id="KW-0862">Zinc</keyword>
<dbReference type="PROSITE" id="PS01358">
    <property type="entry name" value="ZF_RANBP2_1"/>
    <property type="match status" value="2"/>
</dbReference>
<dbReference type="PROSITE" id="PS50199">
    <property type="entry name" value="ZF_RANBP2_2"/>
    <property type="match status" value="2"/>
</dbReference>
<feature type="region of interest" description="Disordered" evidence="5">
    <location>
        <begin position="353"/>
        <end position="378"/>
    </location>
</feature>
<sequence>MAHSPFSLLILRCLSLSSPTPKLHRSSLFHLLTTKPFSTSPTPSSSSSFSADPNATPPASLSARLSFVFDQIDAIERDRSDKDDTLQRIRAWRESKKPQQERQQQPEAPQESELSNHGEIADSNSAVSGLVVAAAESETREAELSFGAKEKTKSEVELVHPWPEWIELMERLVQQNYFDHRRKDEDKMIQDLGFDHRHQDDSRAGGDAGALDFNNFKLVQTACVNFGKDRFDILRSLSRQDIQILVGFGCPSADKKVVFSAKLLRKHVHLDEGDVCSSCSLRNLCDRAYLLTLKEDEARTIDIMRVLLAYGFDPLNGSDVNQSLLKQKSVKTIVRKLLHEVVKLSSVPIDPNLPPPIIKKPPPKVKQPPPPPRKRVGRDDIEMKKGDWLCPKCDFMNFAKNTVCLQCDAKRPKRQLLPGEWECPQCNFLNYRRNVVCFHCDCKRPPDEFTESKMQERHHGPGMRMEKTPNRSEVSNAWNFDFDDDESDGADVAAFEYADSPVKGENSPYDNQAKGGNFDFNKASREPRIHDEGYSDACTSKRGTGFDDFSDEEDDIDSYELETGNRSSVPMVSSNDLSEFEEHSESDDNIGPDNACRRTNSPSYNKQSKVMRKSRAFTGSDDNALDSDSDSELSPKPKWKSSHVADFRPRGRGSKGPSKDLSFGSEDEVGLYSDMDDDLDKNHGSRRGKANDFHRRRSFDSDDPFSGDNSHSHKGKYRGKTESNRKGKDSKGRSNDNFNRDTKFRSNGTRNGRRNTFEDDDEFDGSSRGYPSRGFRGNSNRQSNNNFTRETKFGSNGTWNGRRNSFKGDDDFDGSSQRFSGRGFRGNGNGQRTSDRRGGDKKDFKGPRKGGFGKHQGERRDGNDMNDKDFGEFRNSRRVIER</sequence>
<evidence type="ECO:0000313" key="8">
    <source>
        <dbReference type="Proteomes" id="UP001187192"/>
    </source>
</evidence>
<dbReference type="AlphaFoldDB" id="A0AA88ADI5"/>
<name>A0AA88ADI5_FICCA</name>
<feature type="domain" description="RanBP2-type" evidence="6">
    <location>
        <begin position="384"/>
        <end position="413"/>
    </location>
</feature>
<keyword evidence="2 4" id="KW-0863">Zinc-finger</keyword>
<keyword evidence="8" id="KW-1185">Reference proteome</keyword>
<feature type="compositionally biased region" description="Basic and acidic residues" evidence="5">
    <location>
        <begin position="855"/>
        <end position="882"/>
    </location>
</feature>
<dbReference type="PANTHER" id="PTHR23111">
    <property type="entry name" value="ZINC FINGER PROTEIN"/>
    <property type="match status" value="1"/>
</dbReference>
<feature type="compositionally biased region" description="Polar residues" evidence="5">
    <location>
        <begin position="777"/>
        <end position="803"/>
    </location>
</feature>
<evidence type="ECO:0000313" key="7">
    <source>
        <dbReference type="EMBL" id="GMN43858.1"/>
    </source>
</evidence>
<dbReference type="Proteomes" id="UP001187192">
    <property type="component" value="Unassembled WGS sequence"/>
</dbReference>
<feature type="compositionally biased region" description="Acidic residues" evidence="5">
    <location>
        <begin position="665"/>
        <end position="679"/>
    </location>
</feature>
<evidence type="ECO:0000256" key="1">
    <source>
        <dbReference type="ARBA" id="ARBA00022723"/>
    </source>
</evidence>
<feature type="domain" description="RanBP2-type" evidence="6">
    <location>
        <begin position="417"/>
        <end position="446"/>
    </location>
</feature>
<keyword evidence="1" id="KW-0479">Metal-binding</keyword>
<gene>
    <name evidence="7" type="ORF">TIFTF001_013056</name>
</gene>
<accession>A0AA88ADI5</accession>
<evidence type="ECO:0000256" key="3">
    <source>
        <dbReference type="ARBA" id="ARBA00022833"/>
    </source>
</evidence>